<dbReference type="InterPro" id="IPR002925">
    <property type="entry name" value="Dienelactn_hydro"/>
</dbReference>
<evidence type="ECO:0000313" key="3">
    <source>
        <dbReference type="Proteomes" id="UP000237105"/>
    </source>
</evidence>
<dbReference type="PANTHER" id="PTHR17630">
    <property type="entry name" value="DIENELACTONE HYDROLASE"/>
    <property type="match status" value="1"/>
</dbReference>
<organism evidence="2 3">
    <name type="scientific">Parasponia andersonii</name>
    <name type="common">Sponia andersonii</name>
    <dbReference type="NCBI Taxonomy" id="3476"/>
    <lineage>
        <taxon>Eukaryota</taxon>
        <taxon>Viridiplantae</taxon>
        <taxon>Streptophyta</taxon>
        <taxon>Embryophyta</taxon>
        <taxon>Tracheophyta</taxon>
        <taxon>Spermatophyta</taxon>
        <taxon>Magnoliopsida</taxon>
        <taxon>eudicotyledons</taxon>
        <taxon>Gunneridae</taxon>
        <taxon>Pentapetalae</taxon>
        <taxon>rosids</taxon>
        <taxon>fabids</taxon>
        <taxon>Rosales</taxon>
        <taxon>Cannabaceae</taxon>
        <taxon>Parasponia</taxon>
    </lineage>
</organism>
<dbReference type="Pfam" id="PF01738">
    <property type="entry name" value="DLH"/>
    <property type="match status" value="1"/>
</dbReference>
<dbReference type="InterPro" id="IPR029058">
    <property type="entry name" value="AB_hydrolase_fold"/>
</dbReference>
<feature type="domain" description="Dienelactone hydrolase" evidence="1">
    <location>
        <begin position="16"/>
        <end position="86"/>
    </location>
</feature>
<dbReference type="Proteomes" id="UP000237105">
    <property type="component" value="Unassembled WGS sequence"/>
</dbReference>
<keyword evidence="3" id="KW-1185">Reference proteome</keyword>
<sequence>MDHPHLFRVTYLIKLKLADKVAGAGFFVAVPDFLKGDPYVPEDTSRSIQDWIKEHSAEEAFEKAKVTIQDLKSKGFSAIGAAGFCWVRVTGRVRNLWLWKCKASSALQSMKPS</sequence>
<reference evidence="3" key="1">
    <citation type="submission" date="2016-06" db="EMBL/GenBank/DDBJ databases">
        <title>Parallel loss of symbiosis genes in relatives of nitrogen-fixing non-legume Parasponia.</title>
        <authorList>
            <person name="Van Velzen R."/>
            <person name="Holmer R."/>
            <person name="Bu F."/>
            <person name="Rutten L."/>
            <person name="Van Zeijl A."/>
            <person name="Liu W."/>
            <person name="Santuari L."/>
            <person name="Cao Q."/>
            <person name="Sharma T."/>
            <person name="Shen D."/>
            <person name="Roswanjaya Y."/>
            <person name="Wardhani T."/>
            <person name="Kalhor M.S."/>
            <person name="Jansen J."/>
            <person name="Van den Hoogen J."/>
            <person name="Gungor B."/>
            <person name="Hartog M."/>
            <person name="Hontelez J."/>
            <person name="Verver J."/>
            <person name="Yang W.-C."/>
            <person name="Schijlen E."/>
            <person name="Repin R."/>
            <person name="Schilthuizen M."/>
            <person name="Schranz E."/>
            <person name="Heidstra R."/>
            <person name="Miyata K."/>
            <person name="Fedorova E."/>
            <person name="Kohlen W."/>
            <person name="Bisseling T."/>
            <person name="Smit S."/>
            <person name="Geurts R."/>
        </authorList>
    </citation>
    <scope>NUCLEOTIDE SEQUENCE [LARGE SCALE GENOMIC DNA]</scope>
    <source>
        <strain evidence="3">cv. WU1-14</strain>
    </source>
</reference>
<dbReference type="GO" id="GO:0016787">
    <property type="term" value="F:hydrolase activity"/>
    <property type="evidence" value="ECO:0007669"/>
    <property type="project" value="UniProtKB-KW"/>
</dbReference>
<dbReference type="AlphaFoldDB" id="A0A2P5BZR4"/>
<evidence type="ECO:0000259" key="1">
    <source>
        <dbReference type="Pfam" id="PF01738"/>
    </source>
</evidence>
<name>A0A2P5BZR4_PARAD</name>
<dbReference type="OrthoDB" id="17560at2759"/>
<dbReference type="STRING" id="3476.A0A2P5BZR4"/>
<dbReference type="PANTHER" id="PTHR17630:SF97">
    <property type="entry name" value="ENDO-1,31,4-BETA-D-GLUCANASE-LIKE"/>
    <property type="match status" value="1"/>
</dbReference>
<accession>A0A2P5BZR4</accession>
<dbReference type="Gene3D" id="3.40.50.1820">
    <property type="entry name" value="alpha/beta hydrolase"/>
    <property type="match status" value="1"/>
</dbReference>
<dbReference type="EMBL" id="JXTB01000197">
    <property type="protein sequence ID" value="PON54280.1"/>
    <property type="molecule type" value="Genomic_DNA"/>
</dbReference>
<comment type="caution">
    <text evidence="2">The sequence shown here is derived from an EMBL/GenBank/DDBJ whole genome shotgun (WGS) entry which is preliminary data.</text>
</comment>
<protein>
    <submittedName>
        <fullName evidence="2">Alpha/Beta hydrolase fold containing protein</fullName>
    </submittedName>
</protein>
<gene>
    <name evidence="2" type="ORF">PanWU01x14_196700</name>
</gene>
<proteinExistence type="predicted"/>
<keyword evidence="2" id="KW-0378">Hydrolase</keyword>
<evidence type="ECO:0000313" key="2">
    <source>
        <dbReference type="EMBL" id="PON54280.1"/>
    </source>
</evidence>